<dbReference type="InterPro" id="IPR011009">
    <property type="entry name" value="Kinase-like_dom_sf"/>
</dbReference>
<feature type="region of interest" description="Disordered" evidence="6">
    <location>
        <begin position="287"/>
        <end position="308"/>
    </location>
</feature>
<reference evidence="8 9" key="1">
    <citation type="submission" date="2021-03" db="EMBL/GenBank/DDBJ databases">
        <title>Whole genome shotgun sequence of Actinoplanes toevensis NBRC 105298.</title>
        <authorList>
            <person name="Komaki H."/>
            <person name="Tamura T."/>
        </authorList>
    </citation>
    <scope>NUCLEOTIDE SEQUENCE [LARGE SCALE GENOMIC DNA]</scope>
    <source>
        <strain evidence="8 9">NBRC 105298</strain>
    </source>
</reference>
<protein>
    <recommendedName>
        <fullName evidence="7">Protein kinase domain-containing protein</fullName>
    </recommendedName>
</protein>
<organism evidence="8 9">
    <name type="scientific">Paractinoplanes toevensis</name>
    <dbReference type="NCBI Taxonomy" id="571911"/>
    <lineage>
        <taxon>Bacteria</taxon>
        <taxon>Bacillati</taxon>
        <taxon>Actinomycetota</taxon>
        <taxon>Actinomycetes</taxon>
        <taxon>Micromonosporales</taxon>
        <taxon>Micromonosporaceae</taxon>
        <taxon>Paractinoplanes</taxon>
    </lineage>
</organism>
<dbReference type="GO" id="GO:0005524">
    <property type="term" value="F:ATP binding"/>
    <property type="evidence" value="ECO:0007669"/>
    <property type="project" value="UniProtKB-UniRule"/>
</dbReference>
<keyword evidence="2 5" id="KW-0547">Nucleotide-binding</keyword>
<dbReference type="Gene3D" id="3.30.200.20">
    <property type="entry name" value="Phosphorylase Kinase, domain 1"/>
    <property type="match status" value="1"/>
</dbReference>
<dbReference type="SMART" id="SM00220">
    <property type="entry name" value="S_TKc"/>
    <property type="match status" value="1"/>
</dbReference>
<gene>
    <name evidence="8" type="ORF">Ato02nite_007430</name>
</gene>
<evidence type="ECO:0000256" key="3">
    <source>
        <dbReference type="ARBA" id="ARBA00022777"/>
    </source>
</evidence>
<evidence type="ECO:0000259" key="7">
    <source>
        <dbReference type="PROSITE" id="PS50011"/>
    </source>
</evidence>
<keyword evidence="3" id="KW-0418">Kinase</keyword>
<keyword evidence="9" id="KW-1185">Reference proteome</keyword>
<dbReference type="PROSITE" id="PS00108">
    <property type="entry name" value="PROTEIN_KINASE_ST"/>
    <property type="match status" value="1"/>
</dbReference>
<dbReference type="InterPro" id="IPR017441">
    <property type="entry name" value="Protein_kinase_ATP_BS"/>
</dbReference>
<feature type="region of interest" description="Disordered" evidence="6">
    <location>
        <begin position="348"/>
        <end position="388"/>
    </location>
</feature>
<evidence type="ECO:0000256" key="2">
    <source>
        <dbReference type="ARBA" id="ARBA00022741"/>
    </source>
</evidence>
<accession>A0A919T4M2</accession>
<dbReference type="InterPro" id="IPR000719">
    <property type="entry name" value="Prot_kinase_dom"/>
</dbReference>
<dbReference type="GO" id="GO:0004674">
    <property type="term" value="F:protein serine/threonine kinase activity"/>
    <property type="evidence" value="ECO:0007669"/>
    <property type="project" value="TreeGrafter"/>
</dbReference>
<dbReference type="PANTHER" id="PTHR43289:SF34">
    <property type="entry name" value="SERINE_THREONINE-PROTEIN KINASE YBDM-RELATED"/>
    <property type="match status" value="1"/>
</dbReference>
<dbReference type="AlphaFoldDB" id="A0A919T4M2"/>
<feature type="binding site" evidence="5">
    <location>
        <position position="47"/>
    </location>
    <ligand>
        <name>ATP</name>
        <dbReference type="ChEBI" id="CHEBI:30616"/>
    </ligand>
</feature>
<name>A0A919T4M2_9ACTN</name>
<dbReference type="Proteomes" id="UP000677082">
    <property type="component" value="Unassembled WGS sequence"/>
</dbReference>
<dbReference type="PROSITE" id="PS00107">
    <property type="entry name" value="PROTEIN_KINASE_ATP"/>
    <property type="match status" value="1"/>
</dbReference>
<dbReference type="EMBL" id="BOQN01000010">
    <property type="protein sequence ID" value="GIM88950.1"/>
    <property type="molecule type" value="Genomic_DNA"/>
</dbReference>
<dbReference type="PANTHER" id="PTHR43289">
    <property type="entry name" value="MITOGEN-ACTIVATED PROTEIN KINASE KINASE KINASE 20-RELATED"/>
    <property type="match status" value="1"/>
</dbReference>
<keyword evidence="4 5" id="KW-0067">ATP-binding</keyword>
<evidence type="ECO:0000313" key="8">
    <source>
        <dbReference type="EMBL" id="GIM88950.1"/>
    </source>
</evidence>
<sequence>MLRVTRPLWPADPRRLGDYELLGRLGEGGMGAVYLGRAPGGGLVAVKVIRPEYAWDTEFRGRFRSEVNRAREVPGFCTAAVLDADPDHATPYLVVEYVDGPSLREVIKEQGPLSGGTLHSVAVGVATALAAIHGAGVIHRDLKPENVLFSLGTPKVIDFGIARALEVTSRHTRTDQMVGTVSYMAPERFESDQDAGPPADVFAWGVVVAYAATGRTPFRADSPAATAARILTQPPNLTGLDGPLRELVGRALAKKPEDRPTANELLDLLLATDSRQALAERPELRRAAEAAAHTGRLRPDPVRTDAVPRRRRTARILAVAGAAVVLAGAGLFATEPGRGLLAGPRAQPTFEETSAAPPAGKTQPRVQGASVIDPLSRPGQWKQTRPTEDSAGWCLFGGGRLLATTHESNVYTCAGPTDTFAGDQRIAVDVTVATPNACAVIWFRVVDRSGYRASFCTKQVRIGMDNDGEVTGEQATPSTAFRLGQTHRVAIAVINEAAEVSVDGAAVLTAELTDPLLVGGRVQLGALNDENSGDAGAAFANAELRSPTVSPQPVQFADLNGKGEVSSVVKLYSYDPVAHAAVVEPVLYLSGPDYCTLLKIEPTDARCEQETTIVESHLKVTLPVVKQPALTTWDDPGSEGDCIGTMTSGGICPIKLAAFAKWLKAEPQGLAAVTTDAGVATRLAEMYMP</sequence>
<feature type="compositionally biased region" description="Basic and acidic residues" evidence="6">
    <location>
        <begin position="297"/>
        <end position="308"/>
    </location>
</feature>
<keyword evidence="1" id="KW-0808">Transferase</keyword>
<feature type="domain" description="Protein kinase" evidence="7">
    <location>
        <begin position="19"/>
        <end position="278"/>
    </location>
</feature>
<dbReference type="Gene3D" id="1.10.510.10">
    <property type="entry name" value="Transferase(Phosphotransferase) domain 1"/>
    <property type="match status" value="1"/>
</dbReference>
<evidence type="ECO:0000256" key="6">
    <source>
        <dbReference type="SAM" id="MobiDB-lite"/>
    </source>
</evidence>
<evidence type="ECO:0000256" key="4">
    <source>
        <dbReference type="ARBA" id="ARBA00022840"/>
    </source>
</evidence>
<proteinExistence type="predicted"/>
<evidence type="ECO:0000313" key="9">
    <source>
        <dbReference type="Proteomes" id="UP000677082"/>
    </source>
</evidence>
<evidence type="ECO:0000256" key="1">
    <source>
        <dbReference type="ARBA" id="ARBA00022679"/>
    </source>
</evidence>
<evidence type="ECO:0000256" key="5">
    <source>
        <dbReference type="PROSITE-ProRule" id="PRU10141"/>
    </source>
</evidence>
<dbReference type="CDD" id="cd14014">
    <property type="entry name" value="STKc_PknB_like"/>
    <property type="match status" value="1"/>
</dbReference>
<dbReference type="PROSITE" id="PS50011">
    <property type="entry name" value="PROTEIN_KINASE_DOM"/>
    <property type="match status" value="1"/>
</dbReference>
<dbReference type="InterPro" id="IPR008271">
    <property type="entry name" value="Ser/Thr_kinase_AS"/>
</dbReference>
<dbReference type="SUPFAM" id="SSF56112">
    <property type="entry name" value="Protein kinase-like (PK-like)"/>
    <property type="match status" value="1"/>
</dbReference>
<dbReference type="Gene3D" id="2.60.120.560">
    <property type="entry name" value="Exo-inulinase, domain 1"/>
    <property type="match status" value="1"/>
</dbReference>
<comment type="caution">
    <text evidence="8">The sequence shown here is derived from an EMBL/GenBank/DDBJ whole genome shotgun (WGS) entry which is preliminary data.</text>
</comment>
<dbReference type="Pfam" id="PF00069">
    <property type="entry name" value="Pkinase"/>
    <property type="match status" value="1"/>
</dbReference>